<reference evidence="5 6" key="1">
    <citation type="submission" date="2014-07" db="EMBL/GenBank/DDBJ databases">
        <title>Complete genome sequence of a moderately halophilic bacterium Terribacillus aidingensis MP602, isolated from Cryptomeria fortunei in Tianmu mountain in China.</title>
        <authorList>
            <person name="Wang Y."/>
            <person name="Lu P."/>
            <person name="Zhang L."/>
        </authorList>
    </citation>
    <scope>NUCLEOTIDE SEQUENCE [LARGE SCALE GENOMIC DNA]</scope>
    <source>
        <strain evidence="5 6">MP602</strain>
    </source>
</reference>
<dbReference type="GeneID" id="34222717"/>
<dbReference type="RefSeq" id="WP_038557552.1">
    <property type="nucleotide sequence ID" value="NZ_CP008876.1"/>
</dbReference>
<proteinExistence type="predicted"/>
<dbReference type="InterPro" id="IPR036390">
    <property type="entry name" value="WH_DNA-bd_sf"/>
</dbReference>
<dbReference type="InterPro" id="IPR036388">
    <property type="entry name" value="WH-like_DNA-bd_sf"/>
</dbReference>
<accession>A0A075LLD2</accession>
<dbReference type="OrthoDB" id="9798835at2"/>
<keyword evidence="1" id="KW-0805">Transcription regulation</keyword>
<evidence type="ECO:0000313" key="5">
    <source>
        <dbReference type="EMBL" id="AIF65213.1"/>
    </source>
</evidence>
<dbReference type="Pfam" id="PF01022">
    <property type="entry name" value="HTH_5"/>
    <property type="match status" value="1"/>
</dbReference>
<dbReference type="Proteomes" id="UP000027980">
    <property type="component" value="Chromosome"/>
</dbReference>
<dbReference type="InterPro" id="IPR051081">
    <property type="entry name" value="HTH_MetalResp_TranReg"/>
</dbReference>
<evidence type="ECO:0000259" key="4">
    <source>
        <dbReference type="PROSITE" id="PS50987"/>
    </source>
</evidence>
<dbReference type="GO" id="GO:0003700">
    <property type="term" value="F:DNA-binding transcription factor activity"/>
    <property type="evidence" value="ECO:0007669"/>
    <property type="project" value="InterPro"/>
</dbReference>
<dbReference type="KEGG" id="tap:GZ22_00065"/>
<dbReference type="HOGENOM" id="CLU_097806_3_1_9"/>
<dbReference type="EMBL" id="CP008876">
    <property type="protein sequence ID" value="AIF65213.1"/>
    <property type="molecule type" value="Genomic_DNA"/>
</dbReference>
<organism evidence="5 6">
    <name type="scientific">Terribacillus saccharophilus</name>
    <dbReference type="NCBI Taxonomy" id="361277"/>
    <lineage>
        <taxon>Bacteria</taxon>
        <taxon>Bacillati</taxon>
        <taxon>Bacillota</taxon>
        <taxon>Bacilli</taxon>
        <taxon>Bacillales</taxon>
        <taxon>Bacillaceae</taxon>
        <taxon>Terribacillus</taxon>
    </lineage>
</organism>
<dbReference type="AlphaFoldDB" id="A0A075LLD2"/>
<dbReference type="InterPro" id="IPR011991">
    <property type="entry name" value="ArsR-like_HTH"/>
</dbReference>
<keyword evidence="3" id="KW-0804">Transcription</keyword>
<dbReference type="PRINTS" id="PR00778">
    <property type="entry name" value="HTHARSR"/>
</dbReference>
<dbReference type="SMART" id="SM00418">
    <property type="entry name" value="HTH_ARSR"/>
    <property type="match status" value="1"/>
</dbReference>
<name>A0A075LLD2_9BACI</name>
<dbReference type="Gene3D" id="1.10.10.10">
    <property type="entry name" value="Winged helix-like DNA-binding domain superfamily/Winged helix DNA-binding domain"/>
    <property type="match status" value="1"/>
</dbReference>
<sequence length="114" mass="13395">MTVTAALSTEKLTETLKILYDPTRLLLMKLLTEKEYCVCELVGMFEVSQPAISQHLRKYKKAGLVYEERRGQWRYYRFNETCEQRALVEQILSQLDENDEQLVKLRTKAEAITC</sequence>
<dbReference type="NCBIfam" id="NF033788">
    <property type="entry name" value="HTH_metalloreg"/>
    <property type="match status" value="1"/>
</dbReference>
<dbReference type="CDD" id="cd00090">
    <property type="entry name" value="HTH_ARSR"/>
    <property type="match status" value="1"/>
</dbReference>
<evidence type="ECO:0000256" key="2">
    <source>
        <dbReference type="ARBA" id="ARBA00023125"/>
    </source>
</evidence>
<dbReference type="PANTHER" id="PTHR33154:SF18">
    <property type="entry name" value="ARSENICAL RESISTANCE OPERON REPRESSOR"/>
    <property type="match status" value="1"/>
</dbReference>
<dbReference type="GO" id="GO:0003677">
    <property type="term" value="F:DNA binding"/>
    <property type="evidence" value="ECO:0007669"/>
    <property type="project" value="UniProtKB-KW"/>
</dbReference>
<dbReference type="InterPro" id="IPR001845">
    <property type="entry name" value="HTH_ArsR_DNA-bd_dom"/>
</dbReference>
<evidence type="ECO:0000256" key="3">
    <source>
        <dbReference type="ARBA" id="ARBA00023163"/>
    </source>
</evidence>
<dbReference type="PANTHER" id="PTHR33154">
    <property type="entry name" value="TRANSCRIPTIONAL REGULATOR, ARSR FAMILY"/>
    <property type="match status" value="1"/>
</dbReference>
<keyword evidence="2" id="KW-0238">DNA-binding</keyword>
<evidence type="ECO:0000256" key="1">
    <source>
        <dbReference type="ARBA" id="ARBA00023015"/>
    </source>
</evidence>
<evidence type="ECO:0000313" key="6">
    <source>
        <dbReference type="Proteomes" id="UP000027980"/>
    </source>
</evidence>
<dbReference type="SUPFAM" id="SSF46785">
    <property type="entry name" value="Winged helix' DNA-binding domain"/>
    <property type="match status" value="1"/>
</dbReference>
<gene>
    <name evidence="5" type="ORF">GZ22_00065</name>
</gene>
<feature type="domain" description="HTH arsR-type" evidence="4">
    <location>
        <begin position="4"/>
        <end position="99"/>
    </location>
</feature>
<dbReference type="PROSITE" id="PS50987">
    <property type="entry name" value="HTH_ARSR_2"/>
    <property type="match status" value="1"/>
</dbReference>
<protein>
    <submittedName>
        <fullName evidence="5">ArsR family transcriptional regulator</fullName>
    </submittedName>
</protein>